<dbReference type="EMBL" id="LCLL01000018">
    <property type="protein sequence ID" value="KKU16183.1"/>
    <property type="molecule type" value="Genomic_DNA"/>
</dbReference>
<protein>
    <submittedName>
        <fullName evidence="1">Uncharacterized protein</fullName>
    </submittedName>
</protein>
<evidence type="ECO:0000313" key="1">
    <source>
        <dbReference type="EMBL" id="KKU16183.1"/>
    </source>
</evidence>
<gene>
    <name evidence="1" type="ORF">UX24_C0018G0001</name>
</gene>
<feature type="non-terminal residue" evidence="1">
    <location>
        <position position="1"/>
    </location>
</feature>
<proteinExistence type="predicted"/>
<accession>A0A0G1QEM2</accession>
<comment type="caution">
    <text evidence="1">The sequence shown here is derived from an EMBL/GenBank/DDBJ whole genome shotgun (WGS) entry which is preliminary data.</text>
</comment>
<reference evidence="1 2" key="1">
    <citation type="journal article" date="2015" name="Nature">
        <title>rRNA introns, odd ribosomes, and small enigmatic genomes across a large radiation of phyla.</title>
        <authorList>
            <person name="Brown C.T."/>
            <person name="Hug L.A."/>
            <person name="Thomas B.C."/>
            <person name="Sharon I."/>
            <person name="Castelle C.J."/>
            <person name="Singh A."/>
            <person name="Wilkins M.J."/>
            <person name="Williams K.H."/>
            <person name="Banfield J.F."/>
        </authorList>
    </citation>
    <scope>NUCLEOTIDE SEQUENCE [LARGE SCALE GENOMIC DNA]</scope>
</reference>
<evidence type="ECO:0000313" key="2">
    <source>
        <dbReference type="Proteomes" id="UP000034020"/>
    </source>
</evidence>
<organism evidence="1 2">
    <name type="scientific">Candidatus Giovannonibacteria bacterium GW2011_GWB1_45_9b</name>
    <dbReference type="NCBI Taxonomy" id="1618653"/>
    <lineage>
        <taxon>Bacteria</taxon>
        <taxon>Candidatus Giovannoniibacteriota</taxon>
    </lineage>
</organism>
<sequence>FIARMKNDKNFREELRAKLMSPAISQKRQNEIRLHLLEAITRIAEKEFSREDLLRSFAFLWSDGETVEAFRQILGTMRDESVFEVFDETVMRENPNMIGIKFGAAHIAHQRRLIEDRGYALERSIEIKQFSL</sequence>
<name>A0A0G1QEM2_9BACT</name>
<dbReference type="Proteomes" id="UP000034020">
    <property type="component" value="Unassembled WGS sequence"/>
</dbReference>
<dbReference type="AlphaFoldDB" id="A0A0G1QEM2"/>